<dbReference type="InterPro" id="IPR053145">
    <property type="entry name" value="AB_hydrolase_Est10"/>
</dbReference>
<dbReference type="InterPro" id="IPR022742">
    <property type="entry name" value="Hydrolase_4"/>
</dbReference>
<dbReference type="PANTHER" id="PTHR43265:SF1">
    <property type="entry name" value="ESTERASE ESTD"/>
    <property type="match status" value="1"/>
</dbReference>
<name>A0A0F5IIP6_9BACT</name>
<dbReference type="GO" id="GO:0052689">
    <property type="term" value="F:carboxylic ester hydrolase activity"/>
    <property type="evidence" value="ECO:0007669"/>
    <property type="project" value="TreeGrafter"/>
</dbReference>
<dbReference type="PATRIC" id="fig|927665.4.peg.5137"/>
<dbReference type="EMBL" id="AQHV01000029">
    <property type="protein sequence ID" value="KKB45358.1"/>
    <property type="molecule type" value="Genomic_DNA"/>
</dbReference>
<feature type="domain" description="Serine aminopeptidase S33" evidence="1">
    <location>
        <begin position="81"/>
        <end position="282"/>
    </location>
</feature>
<dbReference type="Gene3D" id="3.40.50.1820">
    <property type="entry name" value="alpha/beta hydrolase"/>
    <property type="match status" value="1"/>
</dbReference>
<dbReference type="Pfam" id="PF12146">
    <property type="entry name" value="Hydrolase_4"/>
    <property type="match status" value="1"/>
</dbReference>
<dbReference type="HOGENOM" id="CLU_033707_1_0_10"/>
<dbReference type="STRING" id="927665.HMPREF1535_05012"/>
<evidence type="ECO:0000313" key="2">
    <source>
        <dbReference type="EMBL" id="KKB45358.1"/>
    </source>
</evidence>
<evidence type="ECO:0000313" key="3">
    <source>
        <dbReference type="Proteomes" id="UP000033047"/>
    </source>
</evidence>
<dbReference type="SUPFAM" id="SSF53474">
    <property type="entry name" value="alpha/beta-Hydrolases"/>
    <property type="match status" value="1"/>
</dbReference>
<sequence length="322" mass="35254">MKQVKLLFSIIFSFVTVVCFGQLMPLADEAVTLNTQNGVIHGKILLPPRMKSSPVVLLIAGSGPTDMDGNSAIGQMTNNSLKYLAEDLAKQGIASLRFDKRGIASSAPAGKKESDLRFEDYVNDVKGWIDYLGKDSRFIGITVIGHSEGSLIGMLACRNNPKVKAFVSLAGAGRPAYEIIEKQLSSQPESVRNMVASINDSLKQGKLVPNVPFGMEALFRQSVQPYMISWYKYNPQQIIKELKIPVLIVQGKNDIQVLVEDAELLKKAAPSATLLLIEKMNHVLKDCDTTDPQKQMAVYANPSLPVNATLISSLSSFIKEKK</sequence>
<dbReference type="Proteomes" id="UP000033047">
    <property type="component" value="Unassembled WGS sequence"/>
</dbReference>
<accession>A0A0F5IIP6</accession>
<dbReference type="RefSeq" id="WP_046147917.1">
    <property type="nucleotide sequence ID" value="NZ_KQ033915.1"/>
</dbReference>
<gene>
    <name evidence="2" type="ORF">HMPREF1535_05012</name>
</gene>
<comment type="caution">
    <text evidence="2">The sequence shown here is derived from an EMBL/GenBank/DDBJ whole genome shotgun (WGS) entry which is preliminary data.</text>
</comment>
<protein>
    <recommendedName>
        <fullName evidence="1">Serine aminopeptidase S33 domain-containing protein</fullName>
    </recommendedName>
</protein>
<dbReference type="AlphaFoldDB" id="A0A0F5IIP6"/>
<proteinExistence type="predicted"/>
<evidence type="ECO:0000259" key="1">
    <source>
        <dbReference type="Pfam" id="PF12146"/>
    </source>
</evidence>
<reference evidence="2 3" key="1">
    <citation type="submission" date="2013-04" db="EMBL/GenBank/DDBJ databases">
        <title>The Genome Sequence of Parabacteroides goldsteinii DSM 19448.</title>
        <authorList>
            <consortium name="The Broad Institute Genomics Platform"/>
            <person name="Earl A."/>
            <person name="Ward D."/>
            <person name="Feldgarden M."/>
            <person name="Gevers D."/>
            <person name="Martens E."/>
            <person name="Sakamoto M."/>
            <person name="Benno Y."/>
            <person name="Song Y."/>
            <person name="Liu C."/>
            <person name="Lee J."/>
            <person name="Bolanos M."/>
            <person name="Vaisanen M.L."/>
            <person name="Finegold S.M."/>
            <person name="Walker B."/>
            <person name="Young S."/>
            <person name="Zeng Q."/>
            <person name="Gargeya S."/>
            <person name="Fitzgerald M."/>
            <person name="Haas B."/>
            <person name="Abouelleil A."/>
            <person name="Allen A.W."/>
            <person name="Alvarado L."/>
            <person name="Arachchi H.M."/>
            <person name="Berlin A.M."/>
            <person name="Chapman S.B."/>
            <person name="Gainer-Dewar J."/>
            <person name="Goldberg J."/>
            <person name="Griggs A."/>
            <person name="Gujja S."/>
            <person name="Hansen M."/>
            <person name="Howarth C."/>
            <person name="Imamovic A."/>
            <person name="Ireland A."/>
            <person name="Larimer J."/>
            <person name="McCowan C."/>
            <person name="Murphy C."/>
            <person name="Pearson M."/>
            <person name="Poon T.W."/>
            <person name="Priest M."/>
            <person name="Roberts A."/>
            <person name="Saif S."/>
            <person name="Shea T."/>
            <person name="Sisk P."/>
            <person name="Sykes S."/>
            <person name="Wortman J."/>
            <person name="Nusbaum C."/>
            <person name="Birren B."/>
        </authorList>
    </citation>
    <scope>NUCLEOTIDE SEQUENCE [LARGE SCALE GENOMIC DNA]</scope>
    <source>
        <strain evidence="2 3">DSM 19448</strain>
    </source>
</reference>
<organism evidence="2 3">
    <name type="scientific">Parabacteroides goldsteinii DSM 19448 = WAL 12034</name>
    <dbReference type="NCBI Taxonomy" id="927665"/>
    <lineage>
        <taxon>Bacteria</taxon>
        <taxon>Pseudomonadati</taxon>
        <taxon>Bacteroidota</taxon>
        <taxon>Bacteroidia</taxon>
        <taxon>Bacteroidales</taxon>
        <taxon>Tannerellaceae</taxon>
        <taxon>Parabacteroides</taxon>
    </lineage>
</organism>
<dbReference type="PANTHER" id="PTHR43265">
    <property type="entry name" value="ESTERASE ESTD"/>
    <property type="match status" value="1"/>
</dbReference>
<dbReference type="InterPro" id="IPR029058">
    <property type="entry name" value="AB_hydrolase_fold"/>
</dbReference>